<evidence type="ECO:0000256" key="2">
    <source>
        <dbReference type="SAM" id="MobiDB-lite"/>
    </source>
</evidence>
<proteinExistence type="predicted"/>
<accession>A0A9X3YH24</accession>
<dbReference type="EMBL" id="JAOURS010000419">
    <property type="protein sequence ID" value="MDC6641866.1"/>
    <property type="molecule type" value="Genomic_DNA"/>
</dbReference>
<evidence type="ECO:0000313" key="5">
    <source>
        <dbReference type="Proteomes" id="UP001149314"/>
    </source>
</evidence>
<comment type="caution">
    <text evidence="4">The sequence shown here is derived from an EMBL/GenBank/DDBJ whole genome shotgun (WGS) entry which is preliminary data.</text>
</comment>
<dbReference type="SUPFAM" id="SSF50249">
    <property type="entry name" value="Nucleic acid-binding proteins"/>
    <property type="match status" value="1"/>
</dbReference>
<dbReference type="Gene3D" id="2.40.50.140">
    <property type="entry name" value="Nucleic acid-binding proteins"/>
    <property type="match status" value="1"/>
</dbReference>
<evidence type="ECO:0000313" key="4">
    <source>
        <dbReference type="EMBL" id="MDC6641866.1"/>
    </source>
</evidence>
<dbReference type="RefSeq" id="WP_272733788.1">
    <property type="nucleotide sequence ID" value="NZ_JAOURS010000419.1"/>
</dbReference>
<keyword evidence="1" id="KW-0808">Transferase</keyword>
<name>A0A9X3YH24_9ENTR</name>
<dbReference type="AlphaFoldDB" id="A0A9X3YH24"/>
<dbReference type="GO" id="GO:0016740">
    <property type="term" value="F:transferase activity"/>
    <property type="evidence" value="ECO:0007669"/>
    <property type="project" value="UniProtKB-KW"/>
</dbReference>
<feature type="domain" description="TRAM" evidence="3">
    <location>
        <begin position="20"/>
        <end position="75"/>
    </location>
</feature>
<protein>
    <submittedName>
        <fullName evidence="4">TRAM domain-containing protein</fullName>
    </submittedName>
</protein>
<reference evidence="4" key="1">
    <citation type="journal article" date="2023" name="Genes Genomics">
        <title>Genomic insights of Leclercia adecarboxylata strains linked to an outbreak in public hospitals in Mexico.</title>
        <authorList>
            <person name="Barrios-Villa E."/>
            <person name="Pacheco-Flores B."/>
            <person name="Lozano-Zarain P."/>
            <person name="Del Campo-Ortega R."/>
            <person name="de Jesus Ascencio-Montiel I."/>
            <person name="Gonzalez-Leon M."/>
            <person name="Camorlinga-Ponce M."/>
            <person name="Gaytan Cervantes F.J."/>
            <person name="Gonzalez Torres C."/>
            <person name="Aguilar E."/>
            <person name="Gonzalez Ibarra J."/>
            <person name="Torres Lopez F.J."/>
            <person name="Rosas-Vargas H."/>
            <person name="Gonzalez-Bonilla C.R."/>
            <person name="Del Carmen Rocha-Gracia R."/>
        </authorList>
    </citation>
    <scope>NUCLEOTIDE SEQUENCE</scope>
    <source>
        <strain evidence="4">Lac40</strain>
    </source>
</reference>
<dbReference type="Proteomes" id="UP001149314">
    <property type="component" value="Unassembled WGS sequence"/>
</dbReference>
<gene>
    <name evidence="4" type="ORF">OEZ79_27275</name>
</gene>
<dbReference type="PROSITE" id="PS50926">
    <property type="entry name" value="TRAM"/>
    <property type="match status" value="1"/>
</dbReference>
<evidence type="ECO:0000259" key="3">
    <source>
        <dbReference type="PROSITE" id="PS50926"/>
    </source>
</evidence>
<dbReference type="InterPro" id="IPR002792">
    <property type="entry name" value="TRAM_dom"/>
</dbReference>
<evidence type="ECO:0000256" key="1">
    <source>
        <dbReference type="ARBA" id="ARBA00022679"/>
    </source>
</evidence>
<organism evidence="4 5">
    <name type="scientific">Leclercia adecarboxylata</name>
    <dbReference type="NCBI Taxonomy" id="83655"/>
    <lineage>
        <taxon>Bacteria</taxon>
        <taxon>Pseudomonadati</taxon>
        <taxon>Pseudomonadota</taxon>
        <taxon>Gammaproteobacteria</taxon>
        <taxon>Enterobacterales</taxon>
        <taxon>Enterobacteriaceae</taxon>
        <taxon>Leclercia</taxon>
    </lineage>
</organism>
<feature type="non-terminal residue" evidence="4">
    <location>
        <position position="75"/>
    </location>
</feature>
<feature type="region of interest" description="Disordered" evidence="2">
    <location>
        <begin position="1"/>
        <end position="30"/>
    </location>
</feature>
<dbReference type="Pfam" id="PF01938">
    <property type="entry name" value="TRAM"/>
    <property type="match status" value="1"/>
</dbReference>
<sequence>MAKRSGALRFQPSGGERKPQVPVGKKQRLNSERLANDGRGIAFIEGRTWFVEGALPGEEVEARVLAARSQIVEAR</sequence>
<dbReference type="InterPro" id="IPR012340">
    <property type="entry name" value="NA-bd_OB-fold"/>
</dbReference>